<comment type="caution">
    <text evidence="1">The sequence shown here is derived from an EMBL/GenBank/DDBJ whole genome shotgun (WGS) entry which is preliminary data.</text>
</comment>
<accession>A0A371HET9</accession>
<dbReference type="AlphaFoldDB" id="A0A371HET9"/>
<protein>
    <submittedName>
        <fullName evidence="1">Uncharacterized protein</fullName>
    </submittedName>
</protein>
<sequence length="201" mass="21936">MIDAANGGALMDKMPIAVRHLISNMTSNTHQFGIRGADQLRMANEIGAVDNLRLENQLTKLTLLVVTNMGSNLIKVGHLIISSLESNHSGQGRVRDHVHLNDSDLPLMTSRSSTTDSTISNTTVPVTITIKNASSRPFTISGGPDEAVSNWQPGVLANHEFQQHAVSIKYERHNSRPQDANRTISQYCEQLQSEGSNNLPS</sequence>
<evidence type="ECO:0000313" key="1">
    <source>
        <dbReference type="EMBL" id="RDY01300.1"/>
    </source>
</evidence>
<dbReference type="OrthoDB" id="999762at2759"/>
<gene>
    <name evidence="1" type="ORF">CR513_15388</name>
</gene>
<feature type="non-terminal residue" evidence="1">
    <location>
        <position position="1"/>
    </location>
</feature>
<evidence type="ECO:0000313" key="2">
    <source>
        <dbReference type="Proteomes" id="UP000257109"/>
    </source>
</evidence>
<dbReference type="Proteomes" id="UP000257109">
    <property type="component" value="Unassembled WGS sequence"/>
</dbReference>
<name>A0A371HET9_MUCPR</name>
<proteinExistence type="predicted"/>
<organism evidence="1 2">
    <name type="scientific">Mucuna pruriens</name>
    <name type="common">Velvet bean</name>
    <name type="synonym">Dolichos pruriens</name>
    <dbReference type="NCBI Taxonomy" id="157652"/>
    <lineage>
        <taxon>Eukaryota</taxon>
        <taxon>Viridiplantae</taxon>
        <taxon>Streptophyta</taxon>
        <taxon>Embryophyta</taxon>
        <taxon>Tracheophyta</taxon>
        <taxon>Spermatophyta</taxon>
        <taxon>Magnoliopsida</taxon>
        <taxon>eudicotyledons</taxon>
        <taxon>Gunneridae</taxon>
        <taxon>Pentapetalae</taxon>
        <taxon>rosids</taxon>
        <taxon>fabids</taxon>
        <taxon>Fabales</taxon>
        <taxon>Fabaceae</taxon>
        <taxon>Papilionoideae</taxon>
        <taxon>50 kb inversion clade</taxon>
        <taxon>NPAAA clade</taxon>
        <taxon>indigoferoid/millettioid clade</taxon>
        <taxon>Phaseoleae</taxon>
        <taxon>Mucuna</taxon>
    </lineage>
</organism>
<reference evidence="1" key="1">
    <citation type="submission" date="2018-05" db="EMBL/GenBank/DDBJ databases">
        <title>Draft genome of Mucuna pruriens seed.</title>
        <authorList>
            <person name="Nnadi N.E."/>
            <person name="Vos R."/>
            <person name="Hasami M.H."/>
            <person name="Devisetty U.K."/>
            <person name="Aguiy J.C."/>
        </authorList>
    </citation>
    <scope>NUCLEOTIDE SEQUENCE [LARGE SCALE GENOMIC DNA]</scope>
    <source>
        <strain evidence="1">JCA_2017</strain>
    </source>
</reference>
<dbReference type="EMBL" id="QJKJ01002792">
    <property type="protein sequence ID" value="RDY01300.1"/>
    <property type="molecule type" value="Genomic_DNA"/>
</dbReference>
<keyword evidence="2" id="KW-1185">Reference proteome</keyword>